<comment type="caution">
    <text evidence="1">The sequence shown here is derived from an EMBL/GenBank/DDBJ whole genome shotgun (WGS) entry which is preliminary data.</text>
</comment>
<proteinExistence type="predicted"/>
<dbReference type="PANTHER" id="PTHR10948">
    <property type="entry name" value="TRANSPOSASE"/>
    <property type="match status" value="1"/>
</dbReference>
<organism evidence="1 2">
    <name type="scientific">Leptothrix discophora</name>
    <dbReference type="NCBI Taxonomy" id="89"/>
    <lineage>
        <taxon>Bacteria</taxon>
        <taxon>Pseudomonadati</taxon>
        <taxon>Pseudomonadota</taxon>
        <taxon>Betaproteobacteria</taxon>
        <taxon>Burkholderiales</taxon>
        <taxon>Sphaerotilaceae</taxon>
        <taxon>Leptothrix</taxon>
    </lineage>
</organism>
<dbReference type="RefSeq" id="WP_305751231.1">
    <property type="nucleotide sequence ID" value="NZ_JAUZEE010000013.1"/>
</dbReference>
<evidence type="ECO:0000313" key="2">
    <source>
        <dbReference type="Proteomes" id="UP001235760"/>
    </source>
</evidence>
<accession>A0ABT9G925</accession>
<protein>
    <submittedName>
        <fullName evidence="1">IS30 family transposase</fullName>
    </submittedName>
</protein>
<dbReference type="EMBL" id="JAUZEE010000013">
    <property type="protein sequence ID" value="MDP4302688.1"/>
    <property type="molecule type" value="Genomic_DNA"/>
</dbReference>
<dbReference type="InterPro" id="IPR051917">
    <property type="entry name" value="Transposase-Integrase"/>
</dbReference>
<dbReference type="PANTHER" id="PTHR10948:SF23">
    <property type="entry name" value="TRANSPOSASE INSI FOR INSERTION SEQUENCE ELEMENT IS30A-RELATED"/>
    <property type="match status" value="1"/>
</dbReference>
<evidence type="ECO:0000313" key="1">
    <source>
        <dbReference type="EMBL" id="MDP4302688.1"/>
    </source>
</evidence>
<dbReference type="NCBIfam" id="NF033563">
    <property type="entry name" value="transpos_IS30"/>
    <property type="match status" value="1"/>
</dbReference>
<dbReference type="Proteomes" id="UP001235760">
    <property type="component" value="Unassembled WGS sequence"/>
</dbReference>
<reference evidence="1 2" key="1">
    <citation type="submission" date="2023-08" db="EMBL/GenBank/DDBJ databases">
        <authorList>
            <person name="Roldan D.M."/>
            <person name="Menes R.J."/>
        </authorList>
    </citation>
    <scope>NUCLEOTIDE SEQUENCE [LARGE SCALE GENOMIC DNA]</scope>
    <source>
        <strain evidence="1 2">CCM 2812</strain>
    </source>
</reference>
<sequence length="110" mass="12586">MKREVNRSSVGVPVERTKRLVLLANMPYATAESARAAFTAKLNGIAYTLRQTLIYDQGKRMARHRELDRDTNLNVYFCDPHSRWKRGGRENINGLLHQMLPKCAALSINE</sequence>
<name>A0ABT9G925_LEPDI</name>
<keyword evidence="2" id="KW-1185">Reference proteome</keyword>
<gene>
    <name evidence="1" type="ORF">Q8X39_18785</name>
</gene>
<dbReference type="InterPro" id="IPR053392">
    <property type="entry name" value="Transposase_IS30-like"/>
</dbReference>